<dbReference type="InterPro" id="IPR015943">
    <property type="entry name" value="WD40/YVTN_repeat-like_dom_sf"/>
</dbReference>
<dbReference type="SUPFAM" id="SSF50978">
    <property type="entry name" value="WD40 repeat-like"/>
    <property type="match status" value="1"/>
</dbReference>
<dbReference type="PANTHER" id="PTHR19847:SF7">
    <property type="entry name" value="DDB1- AND CUL4-ASSOCIATED FACTOR 11"/>
    <property type="match status" value="1"/>
</dbReference>
<dbReference type="EMBL" id="VXIV02003140">
    <property type="protein sequence ID" value="KAF6020926.1"/>
    <property type="molecule type" value="Genomic_DNA"/>
</dbReference>
<name>A0A7J7J5K5_BUGNE</name>
<accession>A0A7J7J5K5</accession>
<gene>
    <name evidence="5" type="ORF">EB796_020729</name>
</gene>
<dbReference type="PRINTS" id="PR00320">
    <property type="entry name" value="GPROTEINBRPT"/>
</dbReference>
<proteinExistence type="predicted"/>
<organism evidence="5 6">
    <name type="scientific">Bugula neritina</name>
    <name type="common">Brown bryozoan</name>
    <name type="synonym">Sertularia neritina</name>
    <dbReference type="NCBI Taxonomy" id="10212"/>
    <lineage>
        <taxon>Eukaryota</taxon>
        <taxon>Metazoa</taxon>
        <taxon>Spiralia</taxon>
        <taxon>Lophotrochozoa</taxon>
        <taxon>Bryozoa</taxon>
        <taxon>Gymnolaemata</taxon>
        <taxon>Cheilostomatida</taxon>
        <taxon>Flustrina</taxon>
        <taxon>Buguloidea</taxon>
        <taxon>Bugulidae</taxon>
        <taxon>Bugula</taxon>
    </lineage>
</organism>
<feature type="repeat" description="WD" evidence="3">
    <location>
        <begin position="528"/>
        <end position="557"/>
    </location>
</feature>
<reference evidence="5" key="1">
    <citation type="submission" date="2020-06" db="EMBL/GenBank/DDBJ databases">
        <title>Draft genome of Bugula neritina, a colonial animal packing powerful symbionts and potential medicines.</title>
        <authorList>
            <person name="Rayko M."/>
        </authorList>
    </citation>
    <scope>NUCLEOTIDE SEQUENCE [LARGE SCALE GENOMIC DNA]</scope>
    <source>
        <strain evidence="5">Kwan_BN1</strain>
    </source>
</reference>
<evidence type="ECO:0000256" key="2">
    <source>
        <dbReference type="ARBA" id="ARBA00022737"/>
    </source>
</evidence>
<dbReference type="InterPro" id="IPR001680">
    <property type="entry name" value="WD40_rpt"/>
</dbReference>
<dbReference type="Pfam" id="PF00400">
    <property type="entry name" value="WD40"/>
    <property type="match status" value="3"/>
</dbReference>
<evidence type="ECO:0000256" key="1">
    <source>
        <dbReference type="ARBA" id="ARBA00022574"/>
    </source>
</evidence>
<dbReference type="AlphaFoldDB" id="A0A7J7J5K5"/>
<keyword evidence="6" id="KW-1185">Reference proteome</keyword>
<dbReference type="PROSITE" id="PS50294">
    <property type="entry name" value="WD_REPEATS_REGION"/>
    <property type="match status" value="3"/>
</dbReference>
<dbReference type="InterPro" id="IPR036322">
    <property type="entry name" value="WD40_repeat_dom_sf"/>
</dbReference>
<keyword evidence="2" id="KW-0677">Repeat</keyword>
<protein>
    <submittedName>
        <fullName evidence="5">DCAF11</fullName>
    </submittedName>
</protein>
<feature type="repeat" description="WD" evidence="3">
    <location>
        <begin position="382"/>
        <end position="416"/>
    </location>
</feature>
<dbReference type="SMART" id="SM00320">
    <property type="entry name" value="WD40"/>
    <property type="match status" value="6"/>
</dbReference>
<evidence type="ECO:0000313" key="5">
    <source>
        <dbReference type="EMBL" id="KAF6020926.1"/>
    </source>
</evidence>
<evidence type="ECO:0000256" key="4">
    <source>
        <dbReference type="SAM" id="MobiDB-lite"/>
    </source>
</evidence>
<comment type="caution">
    <text evidence="5">The sequence shown here is derived from an EMBL/GenBank/DDBJ whole genome shotgun (WGS) entry which is preliminary data.</text>
</comment>
<evidence type="ECO:0000256" key="3">
    <source>
        <dbReference type="PROSITE-ProRule" id="PRU00221"/>
    </source>
</evidence>
<dbReference type="GO" id="GO:0043161">
    <property type="term" value="P:proteasome-mediated ubiquitin-dependent protein catabolic process"/>
    <property type="evidence" value="ECO:0007669"/>
    <property type="project" value="TreeGrafter"/>
</dbReference>
<dbReference type="GO" id="GO:0080008">
    <property type="term" value="C:Cul4-RING E3 ubiquitin ligase complex"/>
    <property type="evidence" value="ECO:0007669"/>
    <property type="project" value="TreeGrafter"/>
</dbReference>
<dbReference type="InterPro" id="IPR020472">
    <property type="entry name" value="WD40_PAC1"/>
</dbReference>
<feature type="region of interest" description="Disordered" evidence="4">
    <location>
        <begin position="108"/>
        <end position="128"/>
    </location>
</feature>
<keyword evidence="1 3" id="KW-0853">WD repeat</keyword>
<dbReference type="OrthoDB" id="63070at2759"/>
<dbReference type="InterPro" id="IPR051859">
    <property type="entry name" value="DCAF"/>
</dbReference>
<feature type="compositionally biased region" description="Polar residues" evidence="4">
    <location>
        <begin position="1"/>
        <end position="16"/>
    </location>
</feature>
<evidence type="ECO:0000313" key="6">
    <source>
        <dbReference type="Proteomes" id="UP000593567"/>
    </source>
</evidence>
<dbReference type="Gene3D" id="2.130.10.10">
    <property type="entry name" value="YVTN repeat-like/Quinoprotein amine dehydrogenase"/>
    <property type="match status" value="2"/>
</dbReference>
<feature type="region of interest" description="Disordered" evidence="4">
    <location>
        <begin position="1"/>
        <end position="56"/>
    </location>
</feature>
<sequence>MCRTKLSMSDLVSTSELSEEGNTDGSSQADHAELSVEADNEQSDSPQQSDGEEASAGGSALLEVLQYILQGNAAGNLGVRLLMNRNEDDSDSSDEGLNYVSSSFLTSRHYNRQRMPRPPDSPDTSVLDQSDLKHQMAYESGCTSSPKTHTSCMGSSLPRLIGMREIGCLGDNGSISVAGRIQASSAFLPTKHNPRRLLKMRQKFFCGVYNKEGDLFMSSCQDAQLRIFDTANGQWEELKSIPCKDVGWSVLDVDFSHGGNHVIYSSWSEYIHICNIRGDSDSHQALHLNPDDIYNRSGIFSIQFNFDDSEIIAGANGGLIYIYNRELNNRTMKLHAHDDDLSCVCFADDSGHILYSGGEDGIIKVWDRRILREESPLPVGQLAGHYDSVTYIDSRNDARYLLTNSKDQSIKLWDIRKFASTEGIEATRKAISRQNWDYRWHPYSGKIVKKKLPGDCSLMTYYGHSVIRTLIRARFSPSFNTGQQYIYCGDGFGRVVIYDLLSGKICQILEKTYNSVTGHPEGHGEEVVRDVSWHPYDNNIISSGWDGTLQMWEYHCG</sequence>
<dbReference type="PANTHER" id="PTHR19847">
    <property type="entry name" value="DDB1- AND CUL4-ASSOCIATED FACTOR 11"/>
    <property type="match status" value="1"/>
</dbReference>
<dbReference type="PROSITE" id="PS50082">
    <property type="entry name" value="WD_REPEATS_2"/>
    <property type="match status" value="3"/>
</dbReference>
<dbReference type="Proteomes" id="UP000593567">
    <property type="component" value="Unassembled WGS sequence"/>
</dbReference>
<feature type="repeat" description="WD" evidence="3">
    <location>
        <begin position="334"/>
        <end position="367"/>
    </location>
</feature>